<evidence type="ECO:0000256" key="1">
    <source>
        <dbReference type="SAM" id="MobiDB-lite"/>
    </source>
</evidence>
<reference evidence="2 3" key="1">
    <citation type="journal article" date="2022" name="G3 (Bethesda)">
        <title>Whole-genome sequence and methylome profiling of the almond [Prunus dulcis (Mill.) D.A. Webb] cultivar 'Nonpareil'.</title>
        <authorList>
            <person name="D'Amico-Willman K.M."/>
            <person name="Ouma W.Z."/>
            <person name="Meulia T."/>
            <person name="Sideli G.M."/>
            <person name="Gradziel T.M."/>
            <person name="Fresnedo-Ramirez J."/>
        </authorList>
    </citation>
    <scope>NUCLEOTIDE SEQUENCE [LARGE SCALE GENOMIC DNA]</scope>
    <source>
        <strain evidence="2">Clone GOH B32 T37-40</strain>
    </source>
</reference>
<dbReference type="AlphaFoldDB" id="A0AAD4YX43"/>
<keyword evidence="3" id="KW-1185">Reference proteome</keyword>
<comment type="caution">
    <text evidence="2">The sequence shown here is derived from an EMBL/GenBank/DDBJ whole genome shotgun (WGS) entry which is preliminary data.</text>
</comment>
<feature type="compositionally biased region" description="Pro residues" evidence="1">
    <location>
        <begin position="60"/>
        <end position="70"/>
    </location>
</feature>
<name>A0AAD4YX43_PRUDU</name>
<dbReference type="Proteomes" id="UP001054821">
    <property type="component" value="Chromosome 6"/>
</dbReference>
<proteinExistence type="predicted"/>
<organism evidence="2 3">
    <name type="scientific">Prunus dulcis</name>
    <name type="common">Almond</name>
    <name type="synonym">Amygdalus dulcis</name>
    <dbReference type="NCBI Taxonomy" id="3755"/>
    <lineage>
        <taxon>Eukaryota</taxon>
        <taxon>Viridiplantae</taxon>
        <taxon>Streptophyta</taxon>
        <taxon>Embryophyta</taxon>
        <taxon>Tracheophyta</taxon>
        <taxon>Spermatophyta</taxon>
        <taxon>Magnoliopsida</taxon>
        <taxon>eudicotyledons</taxon>
        <taxon>Gunneridae</taxon>
        <taxon>Pentapetalae</taxon>
        <taxon>rosids</taxon>
        <taxon>fabids</taxon>
        <taxon>Rosales</taxon>
        <taxon>Rosaceae</taxon>
        <taxon>Amygdaloideae</taxon>
        <taxon>Amygdaleae</taxon>
        <taxon>Prunus</taxon>
    </lineage>
</organism>
<accession>A0AAD4YX43</accession>
<feature type="region of interest" description="Disordered" evidence="1">
    <location>
        <begin position="30"/>
        <end position="70"/>
    </location>
</feature>
<protein>
    <submittedName>
        <fullName evidence="2">Uncharacterized protein</fullName>
    </submittedName>
</protein>
<evidence type="ECO:0000313" key="3">
    <source>
        <dbReference type="Proteomes" id="UP001054821"/>
    </source>
</evidence>
<feature type="compositionally biased region" description="Pro residues" evidence="1">
    <location>
        <begin position="37"/>
        <end position="52"/>
    </location>
</feature>
<evidence type="ECO:0000313" key="2">
    <source>
        <dbReference type="EMBL" id="KAI5324696.1"/>
    </source>
</evidence>
<gene>
    <name evidence="2" type="ORF">L3X38_033769</name>
</gene>
<dbReference type="EMBL" id="JAJFAZ020000006">
    <property type="protein sequence ID" value="KAI5324696.1"/>
    <property type="molecule type" value="Genomic_DNA"/>
</dbReference>
<sequence length="82" mass="8306">MLRNVIKQISCHHRRPDIAAVAVAGQQPPLATIAGQSPPPAAVAGQSPPPAAGQPLSGQLPPPPLLPPPISGQLVTNSIALY</sequence>